<dbReference type="GO" id="GO:0020037">
    <property type="term" value="F:heme binding"/>
    <property type="evidence" value="ECO:0007669"/>
    <property type="project" value="InterPro"/>
</dbReference>
<organism evidence="5">
    <name type="scientific">hydrothermal vent metagenome</name>
    <dbReference type="NCBI Taxonomy" id="652676"/>
    <lineage>
        <taxon>unclassified sequences</taxon>
        <taxon>metagenomes</taxon>
        <taxon>ecological metagenomes</taxon>
    </lineage>
</organism>
<dbReference type="Gene3D" id="1.10.760.10">
    <property type="entry name" value="Cytochrome c-like domain"/>
    <property type="match status" value="1"/>
</dbReference>
<dbReference type="InterPro" id="IPR036909">
    <property type="entry name" value="Cyt_c-like_dom_sf"/>
</dbReference>
<dbReference type="EMBL" id="UOFZ01000133">
    <property type="protein sequence ID" value="VAX13745.1"/>
    <property type="molecule type" value="Genomic_DNA"/>
</dbReference>
<dbReference type="InterPro" id="IPR009056">
    <property type="entry name" value="Cyt_c-like_dom"/>
</dbReference>
<keyword evidence="1" id="KW-0349">Heme</keyword>
<dbReference type="GO" id="GO:0009055">
    <property type="term" value="F:electron transfer activity"/>
    <property type="evidence" value="ECO:0007669"/>
    <property type="project" value="InterPro"/>
</dbReference>
<feature type="domain" description="Cytochrome c" evidence="4">
    <location>
        <begin position="32"/>
        <end position="105"/>
    </location>
</feature>
<dbReference type="SUPFAM" id="SSF46626">
    <property type="entry name" value="Cytochrome c"/>
    <property type="match status" value="1"/>
</dbReference>
<gene>
    <name evidence="5" type="ORF">MNBD_GAMMA24-1494</name>
</gene>
<evidence type="ECO:0000256" key="1">
    <source>
        <dbReference type="ARBA" id="ARBA00022617"/>
    </source>
</evidence>
<dbReference type="PROSITE" id="PS51007">
    <property type="entry name" value="CYTC"/>
    <property type="match status" value="1"/>
</dbReference>
<proteinExistence type="predicted"/>
<name>A0A3B1C4Y0_9ZZZZ</name>
<dbReference type="AlphaFoldDB" id="A0A3B1C4Y0"/>
<reference evidence="5" key="1">
    <citation type="submission" date="2018-06" db="EMBL/GenBank/DDBJ databases">
        <authorList>
            <person name="Zhirakovskaya E."/>
        </authorList>
    </citation>
    <scope>NUCLEOTIDE SEQUENCE</scope>
</reference>
<sequence>MLQRKAQNKSNLLFILPLLLTSLLATNTYAAGDASNGKALHDANCIRCHKSIMNGDPDSIYTRKDRRINSYQGLENQVNRCKNNIGIAWPQEQINDVVTYLNQQFYKFKRK</sequence>
<dbReference type="GO" id="GO:0046872">
    <property type="term" value="F:metal ion binding"/>
    <property type="evidence" value="ECO:0007669"/>
    <property type="project" value="UniProtKB-KW"/>
</dbReference>
<evidence type="ECO:0000259" key="4">
    <source>
        <dbReference type="PROSITE" id="PS51007"/>
    </source>
</evidence>
<evidence type="ECO:0000313" key="5">
    <source>
        <dbReference type="EMBL" id="VAX13745.1"/>
    </source>
</evidence>
<keyword evidence="2" id="KW-0479">Metal-binding</keyword>
<protein>
    <recommendedName>
        <fullName evidence="4">Cytochrome c domain-containing protein</fullName>
    </recommendedName>
</protein>
<accession>A0A3B1C4Y0</accession>
<evidence type="ECO:0000256" key="3">
    <source>
        <dbReference type="ARBA" id="ARBA00023004"/>
    </source>
</evidence>
<keyword evidence="3" id="KW-0408">Iron</keyword>
<evidence type="ECO:0000256" key="2">
    <source>
        <dbReference type="ARBA" id="ARBA00022723"/>
    </source>
</evidence>